<proteinExistence type="predicted"/>
<organism evidence="2 3">
    <name type="scientific">Stylosanthes scabra</name>
    <dbReference type="NCBI Taxonomy" id="79078"/>
    <lineage>
        <taxon>Eukaryota</taxon>
        <taxon>Viridiplantae</taxon>
        <taxon>Streptophyta</taxon>
        <taxon>Embryophyta</taxon>
        <taxon>Tracheophyta</taxon>
        <taxon>Spermatophyta</taxon>
        <taxon>Magnoliopsida</taxon>
        <taxon>eudicotyledons</taxon>
        <taxon>Gunneridae</taxon>
        <taxon>Pentapetalae</taxon>
        <taxon>rosids</taxon>
        <taxon>fabids</taxon>
        <taxon>Fabales</taxon>
        <taxon>Fabaceae</taxon>
        <taxon>Papilionoideae</taxon>
        <taxon>50 kb inversion clade</taxon>
        <taxon>dalbergioids sensu lato</taxon>
        <taxon>Dalbergieae</taxon>
        <taxon>Pterocarpus clade</taxon>
        <taxon>Stylosanthes</taxon>
    </lineage>
</organism>
<comment type="caution">
    <text evidence="2">The sequence shown here is derived from an EMBL/GenBank/DDBJ whole genome shotgun (WGS) entry which is preliminary data.</text>
</comment>
<feature type="non-terminal residue" evidence="2">
    <location>
        <position position="1"/>
    </location>
</feature>
<feature type="region of interest" description="Disordered" evidence="1">
    <location>
        <begin position="67"/>
        <end position="87"/>
    </location>
</feature>
<evidence type="ECO:0000256" key="1">
    <source>
        <dbReference type="SAM" id="MobiDB-lite"/>
    </source>
</evidence>
<evidence type="ECO:0000313" key="2">
    <source>
        <dbReference type="EMBL" id="MED6147527.1"/>
    </source>
</evidence>
<sequence length="202" mass="22406">SWHGLWDSRHDHTFIVEEVQDPGPSADYFRWWFLAGKRYLAPANPMFPRPPDEIPPDAFDRVADTPDTYWVDDAPDNRRPQRRRMVGTRTTARNWQWVDEMLGDDVPAPRRARRMPEGGGRRGGRRGGRAGGRSDPAHGGASSSWSPSVQPHGGASSSQAHPVGTTQQSEVPPTPQAHFDCGTPTFGSPSQDFLMGLNSPRI</sequence>
<name>A0ABU6TFM9_9FABA</name>
<feature type="region of interest" description="Disordered" evidence="1">
    <location>
        <begin position="106"/>
        <end position="202"/>
    </location>
</feature>
<keyword evidence="3" id="KW-1185">Reference proteome</keyword>
<evidence type="ECO:0000313" key="3">
    <source>
        <dbReference type="Proteomes" id="UP001341840"/>
    </source>
</evidence>
<feature type="compositionally biased region" description="Polar residues" evidence="1">
    <location>
        <begin position="141"/>
        <end position="171"/>
    </location>
</feature>
<accession>A0ABU6TFM9</accession>
<dbReference type="EMBL" id="JASCZI010090890">
    <property type="protein sequence ID" value="MED6147527.1"/>
    <property type="molecule type" value="Genomic_DNA"/>
</dbReference>
<reference evidence="2 3" key="1">
    <citation type="journal article" date="2023" name="Plants (Basel)">
        <title>Bridging the Gap: Combining Genomics and Transcriptomics Approaches to Understand Stylosanthes scabra, an Orphan Legume from the Brazilian Caatinga.</title>
        <authorList>
            <person name="Ferreira-Neto J.R.C."/>
            <person name="da Silva M.D."/>
            <person name="Binneck E."/>
            <person name="de Melo N.F."/>
            <person name="da Silva R.H."/>
            <person name="de Melo A.L.T.M."/>
            <person name="Pandolfi V."/>
            <person name="Bustamante F.O."/>
            <person name="Brasileiro-Vidal A.C."/>
            <person name="Benko-Iseppon A.M."/>
        </authorList>
    </citation>
    <scope>NUCLEOTIDE SEQUENCE [LARGE SCALE GENOMIC DNA]</scope>
    <source>
        <tissue evidence="2">Leaves</tissue>
    </source>
</reference>
<protein>
    <recommendedName>
        <fullName evidence="4">Aminotransferase-like plant mobile domain-containing protein</fullName>
    </recommendedName>
</protein>
<evidence type="ECO:0008006" key="4">
    <source>
        <dbReference type="Google" id="ProtNLM"/>
    </source>
</evidence>
<gene>
    <name evidence="2" type="ORF">PIB30_044787</name>
</gene>
<dbReference type="Proteomes" id="UP001341840">
    <property type="component" value="Unassembled WGS sequence"/>
</dbReference>